<accession>A0A816XXG0</accession>
<proteinExistence type="predicted"/>
<name>A0A816XXG0_BRANA</name>
<dbReference type="EMBL" id="HG994355">
    <property type="protein sequence ID" value="CAF2150912.1"/>
    <property type="molecule type" value="Genomic_DNA"/>
</dbReference>
<evidence type="ECO:0000313" key="1">
    <source>
        <dbReference type="EMBL" id="CAF2150912.1"/>
    </source>
</evidence>
<reference evidence="1" key="1">
    <citation type="submission" date="2021-01" db="EMBL/GenBank/DDBJ databases">
        <authorList>
            <consortium name="Genoscope - CEA"/>
            <person name="William W."/>
        </authorList>
    </citation>
    <scope>NUCLEOTIDE SEQUENCE</scope>
</reference>
<organism evidence="1">
    <name type="scientific">Brassica napus</name>
    <name type="common">Rape</name>
    <dbReference type="NCBI Taxonomy" id="3708"/>
    <lineage>
        <taxon>Eukaryota</taxon>
        <taxon>Viridiplantae</taxon>
        <taxon>Streptophyta</taxon>
        <taxon>Embryophyta</taxon>
        <taxon>Tracheophyta</taxon>
        <taxon>Spermatophyta</taxon>
        <taxon>Magnoliopsida</taxon>
        <taxon>eudicotyledons</taxon>
        <taxon>Gunneridae</taxon>
        <taxon>Pentapetalae</taxon>
        <taxon>rosids</taxon>
        <taxon>malvids</taxon>
        <taxon>Brassicales</taxon>
        <taxon>Brassicaceae</taxon>
        <taxon>Brassiceae</taxon>
        <taxon>Brassica</taxon>
    </lineage>
</organism>
<sequence length="98" mass="11191">MEIPVSVKETQLQGRQKNHIHYLITANGERVETQSGIHELCVDYFKDLLGSPVSQPLFAQSDLDLLFDFRCSPDQVAGFEKEFSSEEIRNAFFSLPKK</sequence>
<dbReference type="Proteomes" id="UP001295469">
    <property type="component" value="Chromosome A01"/>
</dbReference>
<protein>
    <submittedName>
        <fullName evidence="1">(rape) hypothetical protein</fullName>
    </submittedName>
</protein>
<dbReference type="AlphaFoldDB" id="A0A816XXG0"/>
<gene>
    <name evidence="1" type="ORF">DARMORV10_A01P21610.1</name>
</gene>